<dbReference type="PANTHER" id="PTHR21292">
    <property type="entry name" value="EXOCYST COMPLEX COMPONENT SEC6-RELATED"/>
    <property type="match status" value="1"/>
</dbReference>
<protein>
    <recommendedName>
        <fullName evidence="7">DNA-directed RNA polymerase I subunit H</fullName>
    </recommendedName>
</protein>
<keyword evidence="2" id="KW-0813">Transport</keyword>
<feature type="coiled-coil region" evidence="10">
    <location>
        <begin position="28"/>
        <end position="87"/>
    </location>
</feature>
<dbReference type="GO" id="GO:0000145">
    <property type="term" value="C:exocyst"/>
    <property type="evidence" value="ECO:0007669"/>
    <property type="project" value="InterPro"/>
</dbReference>
<comment type="similarity">
    <text evidence="1">Belongs to the SEC6 family.</text>
</comment>
<accession>A0AA39MBT2</accession>
<evidence type="ECO:0000313" key="13">
    <source>
        <dbReference type="EMBL" id="KAK0428447.1"/>
    </source>
</evidence>
<proteinExistence type="inferred from homology"/>
<evidence type="ECO:0000256" key="10">
    <source>
        <dbReference type="SAM" id="Coils"/>
    </source>
</evidence>
<dbReference type="PROSITE" id="PS51133">
    <property type="entry name" value="ZF_TFIIS_2"/>
    <property type="match status" value="1"/>
</dbReference>
<evidence type="ECO:0000256" key="7">
    <source>
        <dbReference type="ARBA" id="ARBA00031781"/>
    </source>
</evidence>
<dbReference type="Pfam" id="PF01096">
    <property type="entry name" value="Zn_ribbon_TFIIS"/>
    <property type="match status" value="1"/>
</dbReference>
<evidence type="ECO:0000256" key="3">
    <source>
        <dbReference type="ARBA" id="ARBA00022483"/>
    </source>
</evidence>
<keyword evidence="10" id="KW-0175">Coiled coil</keyword>
<organism evidence="13 14">
    <name type="scientific">Steinernema hermaphroditum</name>
    <dbReference type="NCBI Taxonomy" id="289476"/>
    <lineage>
        <taxon>Eukaryota</taxon>
        <taxon>Metazoa</taxon>
        <taxon>Ecdysozoa</taxon>
        <taxon>Nematoda</taxon>
        <taxon>Chromadorea</taxon>
        <taxon>Rhabditida</taxon>
        <taxon>Tylenchina</taxon>
        <taxon>Panagrolaimomorpha</taxon>
        <taxon>Strongyloidoidea</taxon>
        <taxon>Steinernematidae</taxon>
        <taxon>Steinernema</taxon>
    </lineage>
</organism>
<dbReference type="Gene3D" id="1.10.357.50">
    <property type="match status" value="1"/>
</dbReference>
<evidence type="ECO:0000256" key="1">
    <source>
        <dbReference type="ARBA" id="ARBA00009447"/>
    </source>
</evidence>
<dbReference type="EMBL" id="JAUCMV010000001">
    <property type="protein sequence ID" value="KAK0428447.1"/>
    <property type="molecule type" value="Genomic_DNA"/>
</dbReference>
<evidence type="ECO:0000256" key="8">
    <source>
        <dbReference type="ARBA" id="ARBA00044497"/>
    </source>
</evidence>
<dbReference type="CDD" id="cd10507">
    <property type="entry name" value="Zn-ribbon_RPA12"/>
    <property type="match status" value="1"/>
</dbReference>
<evidence type="ECO:0000313" key="14">
    <source>
        <dbReference type="Proteomes" id="UP001175271"/>
    </source>
</evidence>
<feature type="region of interest" description="Disordered" evidence="11">
    <location>
        <begin position="524"/>
        <end position="543"/>
    </location>
</feature>
<dbReference type="SUPFAM" id="SSF57783">
    <property type="entry name" value="Zinc beta-ribbon"/>
    <property type="match status" value="1"/>
</dbReference>
<feature type="compositionally biased region" description="Polar residues" evidence="11">
    <location>
        <begin position="531"/>
        <end position="543"/>
    </location>
</feature>
<dbReference type="Gene3D" id="1.10.357.70">
    <property type="entry name" value="Exocyst complex component Sec6, C-terminal domain"/>
    <property type="match status" value="1"/>
</dbReference>
<dbReference type="InterPro" id="IPR010326">
    <property type="entry name" value="EXOC3/Sec6"/>
</dbReference>
<dbReference type="Gene3D" id="2.20.25.10">
    <property type="match status" value="1"/>
</dbReference>
<sequence length="929" mass="107018">MDPEQVEREAQAAALAQVAAMFQRPDQLEKLDALKKKAERKKAAVEAMLRTGVHSQLEGIRTAISHLRSAREDIAVVETEMEEIFEKLRPIPEMKAKMRKLSEAYTVHRQYAAAMVNLKHIFNIHETIEKTHEYIMEGKLLFAHKHIMELEQARDDLMLEVHKLPSERKEFDKNLLKNYFVDVEKLVADLGKQIWYILSRSLEAVRGQDAGQTQLVTALRIIEREERIDKYYVEHRASTGDFMPPGRPREWKKECFNVLERNVQHRVEGNQLEDRTINKSWLARYLEVCRRVIVEDLKVAKLAVVNCFPPHYQIYERFVQMYHNCVSRKLREIAQDKLEKNELVQLLNWVQNYGSDQMLGNPRLEINTAALLQDHPLLPRSTMNQLCERFVEITHRDIREWLEKTLVQEKDDWYKDVRPEGEGGYLYTQLPNILFGMIDDTVQVTKEISQDIIPGVVDACVDEFLAFANKYRDAAQAYRNKHFENRSNFTAFTHTMIAVANNLHVCIDQTDKLKKHIRLTMETDPGHVSSPIDTQPPSSPVATTSARSMSSIFGVQREELISKIDDLKKRWNVGLQSAVNALLEEVYSDVAGHLSSLMSKSWLDSRESIGTIVLTVKDYYEDHQHLRPQVRSLLLMDMQYKVVGEYLIAIDARRLIYQNYDERAKAANRLKQDAQEIDQLMQDLQKRADTELDKLTQVLEDIAEIIDLTDKSLLQLEVASFVRKYPDIHVDLLASLVQSREDIGRQEARLLAEEVLGHMKFHPRGDRSMVRLFQMCKQDGKRAIPLLEETMQNMFATLAMTTRAATASHSMENGIFKPNDGFCAVCGAILPVARRAPCTLKCNVCLMDFQVKPINDKVISAEERVYERTVAETLETGPGDSEGTEVEHVCPKCSHGFATYTTRQTRSADEGQTVFYTCMKCKYKCIEYS</sequence>
<dbReference type="GO" id="GO:0000149">
    <property type="term" value="F:SNARE binding"/>
    <property type="evidence" value="ECO:0007669"/>
    <property type="project" value="TreeGrafter"/>
</dbReference>
<evidence type="ECO:0000259" key="12">
    <source>
        <dbReference type="PROSITE" id="PS51133"/>
    </source>
</evidence>
<dbReference type="GO" id="GO:0006887">
    <property type="term" value="P:exocytosis"/>
    <property type="evidence" value="ECO:0007669"/>
    <property type="project" value="UniProtKB-KW"/>
</dbReference>
<feature type="domain" description="TFIIS-type" evidence="12">
    <location>
        <begin position="886"/>
        <end position="926"/>
    </location>
</feature>
<dbReference type="Proteomes" id="UP001175271">
    <property type="component" value="Unassembled WGS sequence"/>
</dbReference>
<keyword evidence="14" id="KW-1185">Reference proteome</keyword>
<comment type="function">
    <text evidence="8">Core component of RNA polymerase I (Pol I), a DNA-dependent RNA polymerase which synthesizes ribosomal RNA precursors using the four ribonucleoside triphosphates as substrates. Can mediate Pol I proofreading of the nascent RNA transcript. Anchors into the Pol I active site to monitor transcription fidelity and cleave mis-incorporated 5'-ribonucleotides.</text>
</comment>
<dbReference type="InterPro" id="IPR034004">
    <property type="entry name" value="Zn_ribbon_RPA12_C"/>
</dbReference>
<evidence type="ECO:0000256" key="4">
    <source>
        <dbReference type="ARBA" id="ARBA00022723"/>
    </source>
</evidence>
<dbReference type="GO" id="GO:0003676">
    <property type="term" value="F:nucleic acid binding"/>
    <property type="evidence" value="ECO:0007669"/>
    <property type="project" value="InterPro"/>
</dbReference>
<name>A0AA39MBT2_9BILA</name>
<keyword evidence="3" id="KW-0268">Exocytosis</keyword>
<dbReference type="PANTHER" id="PTHR21292:SF1">
    <property type="entry name" value="EXOCYST COMPLEX COMPONENT 3"/>
    <property type="match status" value="1"/>
</dbReference>
<dbReference type="GO" id="GO:0008270">
    <property type="term" value="F:zinc ion binding"/>
    <property type="evidence" value="ECO:0007669"/>
    <property type="project" value="UniProtKB-KW"/>
</dbReference>
<dbReference type="SMART" id="SM00440">
    <property type="entry name" value="ZnF_C2C2"/>
    <property type="match status" value="1"/>
</dbReference>
<dbReference type="Pfam" id="PF06046">
    <property type="entry name" value="Sec6"/>
    <property type="match status" value="1"/>
</dbReference>
<feature type="coiled-coil region" evidence="10">
    <location>
        <begin position="657"/>
        <end position="701"/>
    </location>
</feature>
<dbReference type="InterPro" id="IPR042532">
    <property type="entry name" value="EXOC3/Sec6_C"/>
</dbReference>
<keyword evidence="5 9" id="KW-0863">Zinc-finger</keyword>
<keyword evidence="4" id="KW-0479">Metal-binding</keyword>
<gene>
    <name evidence="13" type="ORF">QR680_010811</name>
</gene>
<evidence type="ECO:0000256" key="6">
    <source>
        <dbReference type="ARBA" id="ARBA00022833"/>
    </source>
</evidence>
<reference evidence="13" key="1">
    <citation type="submission" date="2023-06" db="EMBL/GenBank/DDBJ databases">
        <title>Genomic analysis of the entomopathogenic nematode Steinernema hermaphroditum.</title>
        <authorList>
            <person name="Schwarz E.M."/>
            <person name="Heppert J.K."/>
            <person name="Baniya A."/>
            <person name="Schwartz H.T."/>
            <person name="Tan C.-H."/>
            <person name="Antoshechkin I."/>
            <person name="Sternberg P.W."/>
            <person name="Goodrich-Blair H."/>
            <person name="Dillman A.R."/>
        </authorList>
    </citation>
    <scope>NUCLEOTIDE SEQUENCE</scope>
    <source>
        <strain evidence="13">PS9179</strain>
        <tissue evidence="13">Whole animal</tissue>
    </source>
</reference>
<evidence type="ECO:0000256" key="5">
    <source>
        <dbReference type="ARBA" id="ARBA00022771"/>
    </source>
</evidence>
<evidence type="ECO:0000256" key="11">
    <source>
        <dbReference type="SAM" id="MobiDB-lite"/>
    </source>
</evidence>
<dbReference type="GO" id="GO:0051601">
    <property type="term" value="P:exocyst localization"/>
    <property type="evidence" value="ECO:0007669"/>
    <property type="project" value="TreeGrafter"/>
</dbReference>
<comment type="caution">
    <text evidence="13">The sequence shown here is derived from an EMBL/GenBank/DDBJ whole genome shotgun (WGS) entry which is preliminary data.</text>
</comment>
<dbReference type="AlphaFoldDB" id="A0AA39MBT2"/>
<keyword evidence="6" id="KW-0862">Zinc</keyword>
<evidence type="ECO:0000256" key="9">
    <source>
        <dbReference type="PROSITE-ProRule" id="PRU00472"/>
    </source>
</evidence>
<dbReference type="InterPro" id="IPR001222">
    <property type="entry name" value="Znf_TFIIS"/>
</dbReference>
<dbReference type="GO" id="GO:0006351">
    <property type="term" value="P:DNA-templated transcription"/>
    <property type="evidence" value="ECO:0007669"/>
    <property type="project" value="InterPro"/>
</dbReference>
<evidence type="ECO:0000256" key="2">
    <source>
        <dbReference type="ARBA" id="ARBA00022448"/>
    </source>
</evidence>